<proteinExistence type="predicted"/>
<evidence type="ECO:0000313" key="2">
    <source>
        <dbReference type="Proteomes" id="UP000015106"/>
    </source>
</evidence>
<dbReference type="Proteomes" id="UP000015106">
    <property type="component" value="Chromosome 5"/>
</dbReference>
<evidence type="ECO:0000313" key="1">
    <source>
        <dbReference type="EnsemblPlants" id="TuG1812G0500000665.01.T01.cds291677"/>
    </source>
</evidence>
<dbReference type="Gramene" id="TuG1812G0500000665.01.T01">
    <property type="protein sequence ID" value="TuG1812G0500000665.01.T01.cds291677"/>
    <property type="gene ID" value="TuG1812G0500000665.01"/>
</dbReference>
<reference evidence="2" key="1">
    <citation type="journal article" date="2013" name="Nature">
        <title>Draft genome of the wheat A-genome progenitor Triticum urartu.</title>
        <authorList>
            <person name="Ling H.Q."/>
            <person name="Zhao S."/>
            <person name="Liu D."/>
            <person name="Wang J."/>
            <person name="Sun H."/>
            <person name="Zhang C."/>
            <person name="Fan H."/>
            <person name="Li D."/>
            <person name="Dong L."/>
            <person name="Tao Y."/>
            <person name="Gao C."/>
            <person name="Wu H."/>
            <person name="Li Y."/>
            <person name="Cui Y."/>
            <person name="Guo X."/>
            <person name="Zheng S."/>
            <person name="Wang B."/>
            <person name="Yu K."/>
            <person name="Liang Q."/>
            <person name="Yang W."/>
            <person name="Lou X."/>
            <person name="Chen J."/>
            <person name="Feng M."/>
            <person name="Jian J."/>
            <person name="Zhang X."/>
            <person name="Luo G."/>
            <person name="Jiang Y."/>
            <person name="Liu J."/>
            <person name="Wang Z."/>
            <person name="Sha Y."/>
            <person name="Zhang B."/>
            <person name="Wu H."/>
            <person name="Tang D."/>
            <person name="Shen Q."/>
            <person name="Xue P."/>
            <person name="Zou S."/>
            <person name="Wang X."/>
            <person name="Liu X."/>
            <person name="Wang F."/>
            <person name="Yang Y."/>
            <person name="An X."/>
            <person name="Dong Z."/>
            <person name="Zhang K."/>
            <person name="Zhang X."/>
            <person name="Luo M.C."/>
            <person name="Dvorak J."/>
            <person name="Tong Y."/>
            <person name="Wang J."/>
            <person name="Yang H."/>
            <person name="Li Z."/>
            <person name="Wang D."/>
            <person name="Zhang A."/>
            <person name="Wang J."/>
        </authorList>
    </citation>
    <scope>NUCLEOTIDE SEQUENCE</scope>
    <source>
        <strain evidence="2">cv. G1812</strain>
    </source>
</reference>
<dbReference type="AlphaFoldDB" id="A0A8R7QBB3"/>
<organism evidence="1 2">
    <name type="scientific">Triticum urartu</name>
    <name type="common">Red wild einkorn</name>
    <name type="synonym">Crithodium urartu</name>
    <dbReference type="NCBI Taxonomy" id="4572"/>
    <lineage>
        <taxon>Eukaryota</taxon>
        <taxon>Viridiplantae</taxon>
        <taxon>Streptophyta</taxon>
        <taxon>Embryophyta</taxon>
        <taxon>Tracheophyta</taxon>
        <taxon>Spermatophyta</taxon>
        <taxon>Magnoliopsida</taxon>
        <taxon>Liliopsida</taxon>
        <taxon>Poales</taxon>
        <taxon>Poaceae</taxon>
        <taxon>BOP clade</taxon>
        <taxon>Pooideae</taxon>
        <taxon>Triticodae</taxon>
        <taxon>Triticeae</taxon>
        <taxon>Triticinae</taxon>
        <taxon>Triticum</taxon>
    </lineage>
</organism>
<reference evidence="1" key="3">
    <citation type="submission" date="2022-06" db="UniProtKB">
        <authorList>
            <consortium name="EnsemblPlants"/>
        </authorList>
    </citation>
    <scope>IDENTIFICATION</scope>
</reference>
<sequence length="96" mass="11419">MQDIRDSGINIPIHRIYKWIIPRQIHKGNNGGATRVNQCVRSRIIMLLRYSHTDHATIYFVLLRPTLQLLEKRYYFVPLTIIKTYKIKLGTPNIWN</sequence>
<dbReference type="EnsemblPlants" id="TuG1812G0500000665.01.T01">
    <property type="protein sequence ID" value="TuG1812G0500000665.01.T01.cds291677"/>
    <property type="gene ID" value="TuG1812G0500000665.01"/>
</dbReference>
<name>A0A8R7QBB3_TRIUA</name>
<reference evidence="1" key="2">
    <citation type="submission" date="2018-03" db="EMBL/GenBank/DDBJ databases">
        <title>The Triticum urartu genome reveals the dynamic nature of wheat genome evolution.</title>
        <authorList>
            <person name="Ling H."/>
            <person name="Ma B."/>
            <person name="Shi X."/>
            <person name="Liu H."/>
            <person name="Dong L."/>
            <person name="Sun H."/>
            <person name="Cao Y."/>
            <person name="Gao Q."/>
            <person name="Zheng S."/>
            <person name="Li Y."/>
            <person name="Yu Y."/>
            <person name="Du H."/>
            <person name="Qi M."/>
            <person name="Li Y."/>
            <person name="Yu H."/>
            <person name="Cui Y."/>
            <person name="Wang N."/>
            <person name="Chen C."/>
            <person name="Wu H."/>
            <person name="Zhao Y."/>
            <person name="Zhang J."/>
            <person name="Li Y."/>
            <person name="Zhou W."/>
            <person name="Zhang B."/>
            <person name="Hu W."/>
            <person name="Eijk M."/>
            <person name="Tang J."/>
            <person name="Witsenboer H."/>
            <person name="Zhao S."/>
            <person name="Li Z."/>
            <person name="Zhang A."/>
            <person name="Wang D."/>
            <person name="Liang C."/>
        </authorList>
    </citation>
    <scope>NUCLEOTIDE SEQUENCE [LARGE SCALE GENOMIC DNA]</scope>
    <source>
        <strain evidence="1">cv. G1812</strain>
    </source>
</reference>
<protein>
    <submittedName>
        <fullName evidence="1">Uncharacterized protein</fullName>
    </submittedName>
</protein>
<keyword evidence="2" id="KW-1185">Reference proteome</keyword>
<accession>A0A8R7QBB3</accession>